<dbReference type="OrthoDB" id="4871889at2"/>
<feature type="compositionally biased region" description="Low complexity" evidence="1">
    <location>
        <begin position="108"/>
        <end position="125"/>
    </location>
</feature>
<sequence length="851" mass="81062">MSGRNVVLLLIFLAFLGLVWWLIKSSRRSSQPSVMHSDPIDPAAYRPASVDLSSAGSAPVAGAAGVGMAAGAAPEYQAGAGMPLADPIPAAGAREGDWDDPTVGDGVAAQAAAAESSSGEPAGGEWWQRDEAREGLSTKTESWAAPEPPSYEAPSVGEVASTGAWATEPATTGEVEMGKNDDGTSWRDRLTGHHDGESLIEKGKEFFFGEDDAARRDADVDAVAAGDLGDGESVVVADDAARVVDESAVAEASVDEASADEGGRLGDVAAGAAGAGAGAAAAGTYWASRNVSDDETPADLAELSETLENRPEVSHDDVVAEVVSTGDAGADGGADAGADGGAAGEVGADGGADAGADGGAAGEVGADAGADGGADADADGAPFVVADPDGEPADRADSIPVALNVDSGDAGADGGADGGAAGEVGADGGADAGAAYADGGVAPMVEDADVALTWDGVEGTSQDPTAEIIETVPAEAAAVEPIGDAGADGGADSGADGGALGDAGADGGADAGADGLAAGEVGADGGADAGADGGAAGEVGADGGADAGAAYADGGVAPMVEDADVALTWDGVEGTSQDPTAEIIETVPAEAAAVEPIGDAGADGGADSGADGGADAGADGGAVGEVGADGGADSGADRGASGEVGADGGADAGAAYADGEVAPMVEEADVALVWDGVEGTAQDPNAGIASPAADAATDDGSSDDSAGSDAPAYVAAGGAAAIGYAAASSADSGEGDPLGDDLPAAPAADLEAGAEVYGESEDAGQSAWDAPGMSGDATGHEHAVVDGGWSVGSAAPNEDGCMPLGHPIKGVFAYGMVYQVPGSDWYDATEADVWFTDEDAAQRAGFHRGEG</sequence>
<feature type="region of interest" description="Disordered" evidence="1">
    <location>
        <begin position="755"/>
        <end position="791"/>
    </location>
</feature>
<dbReference type="STRING" id="1193518.BN13_60005"/>
<evidence type="ECO:0000313" key="4">
    <source>
        <dbReference type="Proteomes" id="UP000035720"/>
    </source>
</evidence>
<dbReference type="EMBL" id="CAJC01000172">
    <property type="protein sequence ID" value="CCI54104.1"/>
    <property type="molecule type" value="Genomic_DNA"/>
</dbReference>
<dbReference type="AlphaFoldDB" id="A0A077MBW5"/>
<feature type="region of interest" description="Disordered" evidence="1">
    <location>
        <begin position="597"/>
        <end position="646"/>
    </location>
</feature>
<keyword evidence="2" id="KW-0472">Membrane</keyword>
<evidence type="ECO:0000256" key="2">
    <source>
        <dbReference type="SAM" id="Phobius"/>
    </source>
</evidence>
<comment type="caution">
    <text evidence="3">The sequence shown here is derived from an EMBL/GenBank/DDBJ whole genome shotgun (WGS) entry which is preliminary data.</text>
</comment>
<feature type="region of interest" description="Disordered" evidence="1">
    <location>
        <begin position="87"/>
        <end position="188"/>
    </location>
</feature>
<feature type="transmembrane region" description="Helical" evidence="2">
    <location>
        <begin position="6"/>
        <end position="23"/>
    </location>
</feature>
<name>A0A077MBW5_9MICO</name>
<evidence type="ECO:0000313" key="3">
    <source>
        <dbReference type="EMBL" id="CCI54104.1"/>
    </source>
</evidence>
<dbReference type="RefSeq" id="WP_048543943.1">
    <property type="nucleotide sequence ID" value="NZ_HF571038.1"/>
</dbReference>
<proteinExistence type="predicted"/>
<feature type="compositionally biased region" description="Gly residues" evidence="1">
    <location>
        <begin position="486"/>
        <end position="502"/>
    </location>
</feature>
<feature type="compositionally biased region" description="Gly residues" evidence="1">
    <location>
        <begin position="329"/>
        <end position="362"/>
    </location>
</feature>
<reference evidence="3 4" key="1">
    <citation type="journal article" date="2013" name="ISME J.">
        <title>A metabolic model for members of the genus Tetrasphaera involved in enhanced biological phosphorus removal.</title>
        <authorList>
            <person name="Kristiansen R."/>
            <person name="Nguyen H.T.T."/>
            <person name="Saunders A.M."/>
            <person name="Nielsen J.L."/>
            <person name="Wimmer R."/>
            <person name="Le V.Q."/>
            <person name="McIlroy S.J."/>
            <person name="Petrovski S."/>
            <person name="Seviour R.J."/>
            <person name="Calteau A."/>
            <person name="Nielsen K.L."/>
            <person name="Nielsen P.H."/>
        </authorList>
    </citation>
    <scope>NUCLEOTIDE SEQUENCE [LARGE SCALE GENOMIC DNA]</scope>
    <source>
        <strain evidence="3 4">Ben 74</strain>
    </source>
</reference>
<organism evidence="3 4">
    <name type="scientific">Nostocoides jenkinsii Ben 74</name>
    <dbReference type="NCBI Taxonomy" id="1193518"/>
    <lineage>
        <taxon>Bacteria</taxon>
        <taxon>Bacillati</taxon>
        <taxon>Actinomycetota</taxon>
        <taxon>Actinomycetes</taxon>
        <taxon>Micrococcales</taxon>
        <taxon>Intrasporangiaceae</taxon>
        <taxon>Nostocoides</taxon>
    </lineage>
</organism>
<feature type="compositionally biased region" description="Gly residues" evidence="1">
    <location>
        <begin position="411"/>
        <end position="423"/>
    </location>
</feature>
<protein>
    <submittedName>
        <fullName evidence="3">Uncharacterized protein</fullName>
    </submittedName>
</protein>
<feature type="compositionally biased region" description="Low complexity" evidence="1">
    <location>
        <begin position="363"/>
        <end position="381"/>
    </location>
</feature>
<feature type="region of interest" description="Disordered" evidence="1">
    <location>
        <begin position="682"/>
        <end position="709"/>
    </location>
</feature>
<feature type="compositionally biased region" description="Basic and acidic residues" evidence="1">
    <location>
        <begin position="127"/>
        <end position="136"/>
    </location>
</feature>
<accession>A0A077MBW5</accession>
<keyword evidence="2" id="KW-0812">Transmembrane</keyword>
<keyword evidence="4" id="KW-1185">Reference proteome</keyword>
<keyword evidence="2" id="KW-1133">Transmembrane helix</keyword>
<feature type="region of interest" description="Disordered" evidence="1">
    <location>
        <begin position="326"/>
        <end position="396"/>
    </location>
</feature>
<evidence type="ECO:0000256" key="1">
    <source>
        <dbReference type="SAM" id="MobiDB-lite"/>
    </source>
</evidence>
<dbReference type="Proteomes" id="UP000035720">
    <property type="component" value="Unassembled WGS sequence"/>
</dbReference>
<feature type="region of interest" description="Disordered" evidence="1">
    <location>
        <begin position="482"/>
        <end position="502"/>
    </location>
</feature>
<feature type="compositionally biased region" description="Basic and acidic residues" evidence="1">
    <location>
        <begin position="176"/>
        <end position="188"/>
    </location>
</feature>
<feature type="compositionally biased region" description="Gly residues" evidence="1">
    <location>
        <begin position="601"/>
        <end position="633"/>
    </location>
</feature>
<gene>
    <name evidence="3" type="ORF">BN13_60005</name>
</gene>
<feature type="region of interest" description="Disordered" evidence="1">
    <location>
        <begin position="404"/>
        <end position="423"/>
    </location>
</feature>